<dbReference type="GO" id="GO:0016787">
    <property type="term" value="F:hydrolase activity"/>
    <property type="evidence" value="ECO:0007669"/>
    <property type="project" value="UniProtKB-KW"/>
</dbReference>
<dbReference type="SMART" id="SM00849">
    <property type="entry name" value="Lactamase_B"/>
    <property type="match status" value="1"/>
</dbReference>
<comment type="caution">
    <text evidence="6">The sequence shown here is derived from an EMBL/GenBank/DDBJ whole genome shotgun (WGS) entry which is preliminary data.</text>
</comment>
<dbReference type="CDD" id="cd06262">
    <property type="entry name" value="metallo-hydrolase-like_MBL-fold"/>
    <property type="match status" value="1"/>
</dbReference>
<name>A0A2S7ZN68_9FIRM</name>
<keyword evidence="4" id="KW-0862">Zinc</keyword>
<gene>
    <name evidence="6" type="ORF">VTHSUH11_07065</name>
</gene>
<evidence type="ECO:0000259" key="5">
    <source>
        <dbReference type="SMART" id="SM00849"/>
    </source>
</evidence>
<evidence type="ECO:0000313" key="6">
    <source>
        <dbReference type="EMBL" id="PQL24738.1"/>
    </source>
</evidence>
<dbReference type="AlphaFoldDB" id="A0A2S7ZN68"/>
<dbReference type="SUPFAM" id="SSF56281">
    <property type="entry name" value="Metallo-hydrolase/oxidoreductase"/>
    <property type="match status" value="1"/>
</dbReference>
<evidence type="ECO:0000256" key="1">
    <source>
        <dbReference type="ARBA" id="ARBA00001947"/>
    </source>
</evidence>
<dbReference type="GO" id="GO:0046872">
    <property type="term" value="F:metal ion binding"/>
    <property type="evidence" value="ECO:0007669"/>
    <property type="project" value="UniProtKB-KW"/>
</dbReference>
<reference evidence="6 7" key="1">
    <citation type="submission" date="2018-01" db="EMBL/GenBank/DDBJ databases">
        <title>Draft genome sequences of clinical isolates and type strains of oral Veillonella including Veillonella infantum sp., nov.</title>
        <authorList>
            <person name="Mashima I."/>
            <person name="Liao Y.-C."/>
            <person name="Sabharwal A."/>
            <person name="Haase E.M."/>
            <person name="Nakazawa F."/>
            <person name="Scannapieco F.A."/>
        </authorList>
    </citation>
    <scope>NUCLEOTIDE SEQUENCE [LARGE SCALE GENOMIC DNA]</scope>
    <source>
        <strain evidence="6 7">Y6</strain>
    </source>
</reference>
<protein>
    <submittedName>
        <fullName evidence="6">MBL fold hydrolase</fullName>
    </submittedName>
</protein>
<dbReference type="Proteomes" id="UP000238877">
    <property type="component" value="Unassembled WGS sequence"/>
</dbReference>
<comment type="cofactor">
    <cofactor evidence="1">
        <name>Zn(2+)</name>
        <dbReference type="ChEBI" id="CHEBI:29105"/>
    </cofactor>
</comment>
<dbReference type="InterPro" id="IPR051453">
    <property type="entry name" value="MBL_Glyoxalase_II"/>
</dbReference>
<dbReference type="STRING" id="1110546.GCA_001078375_00971"/>
<dbReference type="RefSeq" id="WP_105093145.1">
    <property type="nucleotide sequence ID" value="NZ_PPDF01000012.1"/>
</dbReference>
<organism evidence="6 7">
    <name type="scientific">Veillonella tobetsuensis</name>
    <dbReference type="NCBI Taxonomy" id="1110546"/>
    <lineage>
        <taxon>Bacteria</taxon>
        <taxon>Bacillati</taxon>
        <taxon>Bacillota</taxon>
        <taxon>Negativicutes</taxon>
        <taxon>Veillonellales</taxon>
        <taxon>Veillonellaceae</taxon>
        <taxon>Veillonella</taxon>
    </lineage>
</organism>
<dbReference type="EMBL" id="PPDF01000012">
    <property type="protein sequence ID" value="PQL24738.1"/>
    <property type="molecule type" value="Genomic_DNA"/>
</dbReference>
<dbReference type="Gene3D" id="3.60.15.10">
    <property type="entry name" value="Ribonuclease Z/Hydroxyacylglutathione hydrolase-like"/>
    <property type="match status" value="1"/>
</dbReference>
<dbReference type="PANTHER" id="PTHR46233:SF3">
    <property type="entry name" value="HYDROXYACYLGLUTATHIONE HYDROLASE GLOC"/>
    <property type="match status" value="1"/>
</dbReference>
<dbReference type="PANTHER" id="PTHR46233">
    <property type="entry name" value="HYDROXYACYLGLUTATHIONE HYDROLASE GLOC"/>
    <property type="match status" value="1"/>
</dbReference>
<dbReference type="Pfam" id="PF00753">
    <property type="entry name" value="Lactamase_B"/>
    <property type="match status" value="1"/>
</dbReference>
<evidence type="ECO:0000313" key="7">
    <source>
        <dbReference type="Proteomes" id="UP000238877"/>
    </source>
</evidence>
<sequence>MEIIKCPLGLYKANCYVLKQDNLSLIIDPGFHSRHIIDMVGDTTPLAVVLTHGHCDHVSALDEICEHYKIPAYLHKGDHELLQLIRRRPSVYKKKMFTQCISLHEGSLEIGPFKFYVYHTPGHSAGSVCLQIENHLFTGDTIFKQNVGNSDNYNGNADDLRKSLDKILQLDDALLVEPGHKDSTILGDEKNFIMNFNI</sequence>
<keyword evidence="3 6" id="KW-0378">Hydrolase</keyword>
<accession>A0A2S7ZN68</accession>
<evidence type="ECO:0000256" key="2">
    <source>
        <dbReference type="ARBA" id="ARBA00022723"/>
    </source>
</evidence>
<feature type="domain" description="Metallo-beta-lactamase" evidence="5">
    <location>
        <begin position="12"/>
        <end position="180"/>
    </location>
</feature>
<dbReference type="InterPro" id="IPR001279">
    <property type="entry name" value="Metallo-B-lactamas"/>
</dbReference>
<evidence type="ECO:0000256" key="3">
    <source>
        <dbReference type="ARBA" id="ARBA00022801"/>
    </source>
</evidence>
<keyword evidence="2" id="KW-0479">Metal-binding</keyword>
<proteinExistence type="predicted"/>
<evidence type="ECO:0000256" key="4">
    <source>
        <dbReference type="ARBA" id="ARBA00022833"/>
    </source>
</evidence>
<dbReference type="InterPro" id="IPR036866">
    <property type="entry name" value="RibonucZ/Hydroxyglut_hydro"/>
</dbReference>